<sequence>MAASNSPADSTVTSDAGLETTAAGQEEVPVVDARKAFLIKLALDVFFWCI</sequence>
<protein>
    <submittedName>
        <fullName evidence="2">Uncharacterized protein</fullName>
    </submittedName>
</protein>
<evidence type="ECO:0000313" key="2">
    <source>
        <dbReference type="EMBL" id="RLN38823.1"/>
    </source>
</evidence>
<proteinExistence type="predicted"/>
<keyword evidence="3" id="KW-1185">Reference proteome</keyword>
<feature type="region of interest" description="Disordered" evidence="1">
    <location>
        <begin position="1"/>
        <end position="20"/>
    </location>
</feature>
<gene>
    <name evidence="2" type="ORF">C2845_PM01G25720</name>
</gene>
<evidence type="ECO:0000313" key="3">
    <source>
        <dbReference type="Proteomes" id="UP000275267"/>
    </source>
</evidence>
<reference evidence="3" key="1">
    <citation type="journal article" date="2019" name="Nat. Commun.">
        <title>The genome of broomcorn millet.</title>
        <authorList>
            <person name="Zou C."/>
            <person name="Miki D."/>
            <person name="Li D."/>
            <person name="Tang Q."/>
            <person name="Xiao L."/>
            <person name="Rajput S."/>
            <person name="Deng P."/>
            <person name="Jia W."/>
            <person name="Huang R."/>
            <person name="Zhang M."/>
            <person name="Sun Y."/>
            <person name="Hu J."/>
            <person name="Fu X."/>
            <person name="Schnable P.S."/>
            <person name="Li F."/>
            <person name="Zhang H."/>
            <person name="Feng B."/>
            <person name="Zhu X."/>
            <person name="Liu R."/>
            <person name="Schnable J.C."/>
            <person name="Zhu J.-K."/>
            <person name="Zhang H."/>
        </authorList>
    </citation>
    <scope>NUCLEOTIDE SEQUENCE [LARGE SCALE GENOMIC DNA]</scope>
</reference>
<organism evidence="2 3">
    <name type="scientific">Panicum miliaceum</name>
    <name type="common">Proso millet</name>
    <name type="synonym">Broomcorn millet</name>
    <dbReference type="NCBI Taxonomy" id="4540"/>
    <lineage>
        <taxon>Eukaryota</taxon>
        <taxon>Viridiplantae</taxon>
        <taxon>Streptophyta</taxon>
        <taxon>Embryophyta</taxon>
        <taxon>Tracheophyta</taxon>
        <taxon>Spermatophyta</taxon>
        <taxon>Magnoliopsida</taxon>
        <taxon>Liliopsida</taxon>
        <taxon>Poales</taxon>
        <taxon>Poaceae</taxon>
        <taxon>PACMAD clade</taxon>
        <taxon>Panicoideae</taxon>
        <taxon>Panicodae</taxon>
        <taxon>Paniceae</taxon>
        <taxon>Panicinae</taxon>
        <taxon>Panicum</taxon>
        <taxon>Panicum sect. Panicum</taxon>
    </lineage>
</organism>
<dbReference type="AlphaFoldDB" id="A0A3L6TEP1"/>
<dbReference type="Proteomes" id="UP000275267">
    <property type="component" value="Unassembled WGS sequence"/>
</dbReference>
<name>A0A3L6TEP1_PANMI</name>
<dbReference type="EMBL" id="PQIB02000001">
    <property type="protein sequence ID" value="RLN38823.1"/>
    <property type="molecule type" value="Genomic_DNA"/>
</dbReference>
<comment type="caution">
    <text evidence="2">The sequence shown here is derived from an EMBL/GenBank/DDBJ whole genome shotgun (WGS) entry which is preliminary data.</text>
</comment>
<feature type="compositionally biased region" description="Polar residues" evidence="1">
    <location>
        <begin position="1"/>
        <end position="14"/>
    </location>
</feature>
<evidence type="ECO:0000256" key="1">
    <source>
        <dbReference type="SAM" id="MobiDB-lite"/>
    </source>
</evidence>
<accession>A0A3L6TEP1</accession>